<dbReference type="InterPro" id="IPR001789">
    <property type="entry name" value="Sig_transdc_resp-reg_receiver"/>
</dbReference>
<gene>
    <name evidence="5" type="ORF">H4O21_19590</name>
</gene>
<sequence length="148" mass="16854">MEKIRILAVDDTEANLKLLKMSLSRQGHDVITAVNGEEAVKLFKQEKPDLILMDVMMPVMNGFEATKAILQQETDKWLPIIFLSAAATEDHFFQGFEAGGFDYLFKPINQKILKSKIDNAIKIISIQNKLIQENNELKQQIAEYQQAD</sequence>
<evidence type="ECO:0000256" key="3">
    <source>
        <dbReference type="PROSITE-ProRule" id="PRU00169"/>
    </source>
</evidence>
<keyword evidence="6" id="KW-1185">Reference proteome</keyword>
<dbReference type="InterPro" id="IPR011006">
    <property type="entry name" value="CheY-like_superfamily"/>
</dbReference>
<comment type="caution">
    <text evidence="5">The sequence shown here is derived from an EMBL/GenBank/DDBJ whole genome shotgun (WGS) entry which is preliminary data.</text>
</comment>
<evidence type="ECO:0000256" key="2">
    <source>
        <dbReference type="ARBA" id="ARBA00023012"/>
    </source>
</evidence>
<accession>A0A839IXK0</accession>
<evidence type="ECO:0000313" key="6">
    <source>
        <dbReference type="Proteomes" id="UP000565262"/>
    </source>
</evidence>
<dbReference type="PROSITE" id="PS50110">
    <property type="entry name" value="RESPONSE_REGULATORY"/>
    <property type="match status" value="1"/>
</dbReference>
<dbReference type="Proteomes" id="UP000565262">
    <property type="component" value="Unassembled WGS sequence"/>
</dbReference>
<dbReference type="PANTHER" id="PTHR45339">
    <property type="entry name" value="HYBRID SIGNAL TRANSDUCTION HISTIDINE KINASE J"/>
    <property type="match status" value="1"/>
</dbReference>
<keyword evidence="2" id="KW-0902">Two-component regulatory system</keyword>
<proteinExistence type="predicted"/>
<protein>
    <submittedName>
        <fullName evidence="5">Response regulator</fullName>
    </submittedName>
</protein>
<name>A0A839IXK0_9GAMM</name>
<organism evidence="5 6">
    <name type="scientific">Oceanospirillum sediminis</name>
    <dbReference type="NCBI Taxonomy" id="2760088"/>
    <lineage>
        <taxon>Bacteria</taxon>
        <taxon>Pseudomonadati</taxon>
        <taxon>Pseudomonadota</taxon>
        <taxon>Gammaproteobacteria</taxon>
        <taxon>Oceanospirillales</taxon>
        <taxon>Oceanospirillaceae</taxon>
        <taxon>Oceanospirillum</taxon>
    </lineage>
</organism>
<feature type="domain" description="Response regulatory" evidence="4">
    <location>
        <begin position="5"/>
        <end position="121"/>
    </location>
</feature>
<dbReference type="EMBL" id="JACJFM010000036">
    <property type="protein sequence ID" value="MBB1488816.1"/>
    <property type="molecule type" value="Genomic_DNA"/>
</dbReference>
<dbReference type="RefSeq" id="WP_182810587.1">
    <property type="nucleotide sequence ID" value="NZ_JACJFM010000036.1"/>
</dbReference>
<dbReference type="GO" id="GO:0000160">
    <property type="term" value="P:phosphorelay signal transduction system"/>
    <property type="evidence" value="ECO:0007669"/>
    <property type="project" value="UniProtKB-KW"/>
</dbReference>
<evidence type="ECO:0000259" key="4">
    <source>
        <dbReference type="PROSITE" id="PS50110"/>
    </source>
</evidence>
<evidence type="ECO:0000313" key="5">
    <source>
        <dbReference type="EMBL" id="MBB1488816.1"/>
    </source>
</evidence>
<dbReference type="AlphaFoldDB" id="A0A839IXK0"/>
<reference evidence="5 6" key="1">
    <citation type="submission" date="2020-08" db="EMBL/GenBank/DDBJ databases">
        <title>Oceanospirillum sp. nov. isolated from marine sediment.</title>
        <authorList>
            <person name="Ji X."/>
        </authorList>
    </citation>
    <scope>NUCLEOTIDE SEQUENCE [LARGE SCALE GENOMIC DNA]</scope>
    <source>
        <strain evidence="5 6">D5</strain>
    </source>
</reference>
<dbReference type="SMART" id="SM00448">
    <property type="entry name" value="REC"/>
    <property type="match status" value="1"/>
</dbReference>
<dbReference type="PANTHER" id="PTHR45339:SF1">
    <property type="entry name" value="HYBRID SIGNAL TRANSDUCTION HISTIDINE KINASE J"/>
    <property type="match status" value="1"/>
</dbReference>
<keyword evidence="1 3" id="KW-0597">Phosphoprotein</keyword>
<dbReference type="Pfam" id="PF00072">
    <property type="entry name" value="Response_reg"/>
    <property type="match status" value="1"/>
</dbReference>
<dbReference type="Gene3D" id="3.40.50.2300">
    <property type="match status" value="1"/>
</dbReference>
<dbReference type="SUPFAM" id="SSF52172">
    <property type="entry name" value="CheY-like"/>
    <property type="match status" value="1"/>
</dbReference>
<feature type="modified residue" description="4-aspartylphosphate" evidence="3">
    <location>
        <position position="54"/>
    </location>
</feature>
<evidence type="ECO:0000256" key="1">
    <source>
        <dbReference type="ARBA" id="ARBA00022553"/>
    </source>
</evidence>